<reference evidence="8" key="1">
    <citation type="submission" date="2017-09" db="EMBL/GenBank/DDBJ databases">
        <title>Depth-based differentiation of microbial function through sediment-hosted aquifers and enrichment of novel symbionts in the deep terrestrial subsurface.</title>
        <authorList>
            <person name="Probst A.J."/>
            <person name="Ladd B."/>
            <person name="Jarett J.K."/>
            <person name="Geller-Mcgrath D.E."/>
            <person name="Sieber C.M.K."/>
            <person name="Emerson J.B."/>
            <person name="Anantharaman K."/>
            <person name="Thomas B.C."/>
            <person name="Malmstrom R."/>
            <person name="Stieglmeier M."/>
            <person name="Klingl A."/>
            <person name="Woyke T."/>
            <person name="Ryan C.M."/>
            <person name="Banfield J.F."/>
        </authorList>
    </citation>
    <scope>NUCLEOTIDE SEQUENCE [LARGE SCALE GENOMIC DNA]</scope>
</reference>
<keyword evidence="4" id="KW-0804">Transcription</keyword>
<feature type="domain" description="RNA polymerase sigma factor 70 region 4 type 2" evidence="6">
    <location>
        <begin position="130"/>
        <end position="180"/>
    </location>
</feature>
<dbReference type="Gene3D" id="1.10.1740.10">
    <property type="match status" value="1"/>
</dbReference>
<dbReference type="NCBIfam" id="TIGR02937">
    <property type="entry name" value="sigma70-ECF"/>
    <property type="match status" value="1"/>
</dbReference>
<protein>
    <recommendedName>
        <fullName evidence="9">RNA polymerase subunit sigma-70</fullName>
    </recommendedName>
</protein>
<dbReference type="GO" id="GO:0003677">
    <property type="term" value="F:DNA binding"/>
    <property type="evidence" value="ECO:0007669"/>
    <property type="project" value="InterPro"/>
</dbReference>
<gene>
    <name evidence="7" type="ORF">CO174_00810</name>
</gene>
<dbReference type="InterPro" id="IPR013249">
    <property type="entry name" value="RNA_pol_sigma70_r4_t2"/>
</dbReference>
<dbReference type="GO" id="GO:0016987">
    <property type="term" value="F:sigma factor activity"/>
    <property type="evidence" value="ECO:0007669"/>
    <property type="project" value="UniProtKB-KW"/>
</dbReference>
<accession>A0A2M7XE18</accession>
<comment type="caution">
    <text evidence="7">The sequence shown here is derived from an EMBL/GenBank/DDBJ whole genome shotgun (WGS) entry which is preliminary data.</text>
</comment>
<dbReference type="CDD" id="cd06171">
    <property type="entry name" value="Sigma70_r4"/>
    <property type="match status" value="1"/>
</dbReference>
<comment type="similarity">
    <text evidence="1">Belongs to the sigma-70 factor family. ECF subfamily.</text>
</comment>
<evidence type="ECO:0000313" key="8">
    <source>
        <dbReference type="Proteomes" id="UP000229385"/>
    </source>
</evidence>
<keyword evidence="2" id="KW-0805">Transcription regulation</keyword>
<dbReference type="PANTHER" id="PTHR43133:SF57">
    <property type="entry name" value="RNA POLYMERASE SIGMA-70 FACTOR"/>
    <property type="match status" value="1"/>
</dbReference>
<dbReference type="AlphaFoldDB" id="A0A2M7XE18"/>
<dbReference type="InterPro" id="IPR013324">
    <property type="entry name" value="RNA_pol_sigma_r3/r4-like"/>
</dbReference>
<organism evidence="7 8">
    <name type="scientific">Candidatus Uhrbacteria bacterium CG_4_9_14_3_um_filter_50_9</name>
    <dbReference type="NCBI Taxonomy" id="1975035"/>
    <lineage>
        <taxon>Bacteria</taxon>
        <taxon>Candidatus Uhriibacteriota</taxon>
    </lineage>
</organism>
<dbReference type="InterPro" id="IPR014284">
    <property type="entry name" value="RNA_pol_sigma-70_dom"/>
</dbReference>
<dbReference type="SUPFAM" id="SSF88946">
    <property type="entry name" value="Sigma2 domain of RNA polymerase sigma factors"/>
    <property type="match status" value="1"/>
</dbReference>
<dbReference type="Pfam" id="PF04542">
    <property type="entry name" value="Sigma70_r2"/>
    <property type="match status" value="1"/>
</dbReference>
<dbReference type="Pfam" id="PF08281">
    <property type="entry name" value="Sigma70_r4_2"/>
    <property type="match status" value="1"/>
</dbReference>
<evidence type="ECO:0000256" key="3">
    <source>
        <dbReference type="ARBA" id="ARBA00023082"/>
    </source>
</evidence>
<sequence length="210" mass="24076">MENEMEVIAHAQQDPEAFGRLYDTYYQPVFGFMYNRTGNAEVAKDLTSETFFQALKNLHRYKPQKGKQFKSWLFAIGVAQVGNYFRSRAKMFTVSTDEAPELVGRDEFRPDIAYRMGEDATELQEQVALLGRMMKQLNQKQQNILTLRFFSHMTVPEIASVMGMKEGTIKSHIHRAVKKLHVLMVKDQEGVADSGVVTKKVRMTKQVSVT</sequence>
<evidence type="ECO:0000256" key="4">
    <source>
        <dbReference type="ARBA" id="ARBA00023163"/>
    </source>
</evidence>
<dbReference type="PANTHER" id="PTHR43133">
    <property type="entry name" value="RNA POLYMERASE ECF-TYPE SIGMA FACTO"/>
    <property type="match status" value="1"/>
</dbReference>
<dbReference type="InterPro" id="IPR013325">
    <property type="entry name" value="RNA_pol_sigma_r2"/>
</dbReference>
<evidence type="ECO:0000256" key="2">
    <source>
        <dbReference type="ARBA" id="ARBA00023015"/>
    </source>
</evidence>
<dbReference type="EMBL" id="PFWU01000010">
    <property type="protein sequence ID" value="PJA46124.1"/>
    <property type="molecule type" value="Genomic_DNA"/>
</dbReference>
<evidence type="ECO:0000259" key="6">
    <source>
        <dbReference type="Pfam" id="PF08281"/>
    </source>
</evidence>
<feature type="domain" description="RNA polymerase sigma-70 region 2" evidence="5">
    <location>
        <begin position="21"/>
        <end position="89"/>
    </location>
</feature>
<dbReference type="InterPro" id="IPR036388">
    <property type="entry name" value="WH-like_DNA-bd_sf"/>
</dbReference>
<evidence type="ECO:0000256" key="1">
    <source>
        <dbReference type="ARBA" id="ARBA00010641"/>
    </source>
</evidence>
<evidence type="ECO:0000259" key="5">
    <source>
        <dbReference type="Pfam" id="PF04542"/>
    </source>
</evidence>
<evidence type="ECO:0000313" key="7">
    <source>
        <dbReference type="EMBL" id="PJA46124.1"/>
    </source>
</evidence>
<dbReference type="GO" id="GO:0006352">
    <property type="term" value="P:DNA-templated transcription initiation"/>
    <property type="evidence" value="ECO:0007669"/>
    <property type="project" value="InterPro"/>
</dbReference>
<keyword evidence="3" id="KW-0731">Sigma factor</keyword>
<proteinExistence type="inferred from homology"/>
<dbReference type="SUPFAM" id="SSF88659">
    <property type="entry name" value="Sigma3 and sigma4 domains of RNA polymerase sigma factors"/>
    <property type="match status" value="1"/>
</dbReference>
<dbReference type="Proteomes" id="UP000229385">
    <property type="component" value="Unassembled WGS sequence"/>
</dbReference>
<dbReference type="InterPro" id="IPR039425">
    <property type="entry name" value="RNA_pol_sigma-70-like"/>
</dbReference>
<dbReference type="Gene3D" id="1.10.10.10">
    <property type="entry name" value="Winged helix-like DNA-binding domain superfamily/Winged helix DNA-binding domain"/>
    <property type="match status" value="1"/>
</dbReference>
<evidence type="ECO:0008006" key="9">
    <source>
        <dbReference type="Google" id="ProtNLM"/>
    </source>
</evidence>
<dbReference type="InterPro" id="IPR007627">
    <property type="entry name" value="RNA_pol_sigma70_r2"/>
</dbReference>
<name>A0A2M7XE18_9BACT</name>